<name>A0A9X2BA83_9SPHI</name>
<feature type="domain" description="HD/PDEase" evidence="9">
    <location>
        <begin position="26"/>
        <end position="141"/>
    </location>
</feature>
<dbReference type="PANTHER" id="PTHR21174">
    <property type="match status" value="1"/>
</dbReference>
<dbReference type="SUPFAM" id="SSF109604">
    <property type="entry name" value="HD-domain/PDEase-like"/>
    <property type="match status" value="1"/>
</dbReference>
<dbReference type="InterPro" id="IPR009218">
    <property type="entry name" value="HD_phosphohydro"/>
</dbReference>
<dbReference type="GO" id="GO:0051607">
    <property type="term" value="P:defense response to virus"/>
    <property type="evidence" value="ECO:0007669"/>
    <property type="project" value="UniProtKB-KW"/>
</dbReference>
<evidence type="ECO:0000313" key="11">
    <source>
        <dbReference type="Proteomes" id="UP001139450"/>
    </source>
</evidence>
<gene>
    <name evidence="10" type="ORF">MUY27_02270</name>
</gene>
<comment type="caution">
    <text evidence="10">The sequence shown here is derived from an EMBL/GenBank/DDBJ whole genome shotgun (WGS) entry which is preliminary data.</text>
</comment>
<protein>
    <submittedName>
        <fullName evidence="10">DUF5706 domain-containing protein</fullName>
    </submittedName>
</protein>
<evidence type="ECO:0000256" key="7">
    <source>
        <dbReference type="ARBA" id="ARBA00023136"/>
    </source>
</evidence>
<dbReference type="InterPro" id="IPR003607">
    <property type="entry name" value="HD/PDEase_dom"/>
</dbReference>
<evidence type="ECO:0000256" key="1">
    <source>
        <dbReference type="ARBA" id="ARBA00004236"/>
    </source>
</evidence>
<accession>A0A9X2BA83</accession>
<evidence type="ECO:0000256" key="5">
    <source>
        <dbReference type="ARBA" id="ARBA00022989"/>
    </source>
</evidence>
<dbReference type="SMART" id="SM00471">
    <property type="entry name" value="HDc"/>
    <property type="match status" value="1"/>
</dbReference>
<evidence type="ECO:0000256" key="8">
    <source>
        <dbReference type="SAM" id="Phobius"/>
    </source>
</evidence>
<evidence type="ECO:0000256" key="3">
    <source>
        <dbReference type="ARBA" id="ARBA00022692"/>
    </source>
</evidence>
<evidence type="ECO:0000313" key="10">
    <source>
        <dbReference type="EMBL" id="MCJ8208517.1"/>
    </source>
</evidence>
<dbReference type="Gene3D" id="1.10.3210.10">
    <property type="entry name" value="Hypothetical protein af1432"/>
    <property type="match status" value="1"/>
</dbReference>
<proteinExistence type="predicted"/>
<feature type="transmembrane region" description="Helical" evidence="8">
    <location>
        <begin position="287"/>
        <end position="306"/>
    </location>
</feature>
<keyword evidence="3 8" id="KW-0812">Transmembrane</keyword>
<dbReference type="RefSeq" id="WP_245128346.1">
    <property type="nucleotide sequence ID" value="NZ_JALJEJ010000001.1"/>
</dbReference>
<dbReference type="Pfam" id="PF01966">
    <property type="entry name" value="HD"/>
    <property type="match status" value="1"/>
</dbReference>
<reference evidence="10" key="1">
    <citation type="submission" date="2022-04" db="EMBL/GenBank/DDBJ databases">
        <title>Mucilaginibacter sp. RS28 isolated from freshwater.</title>
        <authorList>
            <person name="Ko S.-R."/>
        </authorList>
    </citation>
    <scope>NUCLEOTIDE SEQUENCE</scope>
    <source>
        <strain evidence="10">RS28</strain>
    </source>
</reference>
<keyword evidence="2" id="KW-1003">Cell membrane</keyword>
<keyword evidence="4" id="KW-0547">Nucleotide-binding</keyword>
<comment type="subcellular location">
    <subcellularLocation>
        <location evidence="1">Cell membrane</location>
    </subcellularLocation>
</comment>
<feature type="transmembrane region" description="Helical" evidence="8">
    <location>
        <begin position="257"/>
        <end position="275"/>
    </location>
</feature>
<dbReference type="Pfam" id="PF18967">
    <property type="entry name" value="PycTM"/>
    <property type="match status" value="1"/>
</dbReference>
<feature type="transmembrane region" description="Helical" evidence="8">
    <location>
        <begin position="381"/>
        <end position="403"/>
    </location>
</feature>
<dbReference type="EMBL" id="JALJEJ010000001">
    <property type="protein sequence ID" value="MCJ8208517.1"/>
    <property type="molecule type" value="Genomic_DNA"/>
</dbReference>
<dbReference type="AlphaFoldDB" id="A0A9X2BA83"/>
<keyword evidence="11" id="KW-1185">Reference proteome</keyword>
<evidence type="ECO:0000256" key="4">
    <source>
        <dbReference type="ARBA" id="ARBA00022741"/>
    </source>
</evidence>
<dbReference type="CDD" id="cd00077">
    <property type="entry name" value="HDc"/>
    <property type="match status" value="1"/>
</dbReference>
<keyword evidence="6" id="KW-0051">Antiviral defense</keyword>
<keyword evidence="7 8" id="KW-0472">Membrane</keyword>
<dbReference type="Proteomes" id="UP001139450">
    <property type="component" value="Unassembled WGS sequence"/>
</dbReference>
<evidence type="ECO:0000256" key="2">
    <source>
        <dbReference type="ARBA" id="ARBA00022475"/>
    </source>
</evidence>
<dbReference type="GO" id="GO:0000166">
    <property type="term" value="F:nucleotide binding"/>
    <property type="evidence" value="ECO:0007669"/>
    <property type="project" value="UniProtKB-KW"/>
</dbReference>
<evidence type="ECO:0000256" key="6">
    <source>
        <dbReference type="ARBA" id="ARBA00023118"/>
    </source>
</evidence>
<dbReference type="InterPro" id="IPR006674">
    <property type="entry name" value="HD_domain"/>
</dbReference>
<dbReference type="InterPro" id="IPR043760">
    <property type="entry name" value="PycTM_dom"/>
</dbReference>
<organism evidence="10 11">
    <name type="scientific">Mucilaginibacter straminoryzae</name>
    <dbReference type="NCBI Taxonomy" id="2932774"/>
    <lineage>
        <taxon>Bacteria</taxon>
        <taxon>Pseudomonadati</taxon>
        <taxon>Bacteroidota</taxon>
        <taxon>Sphingobacteriia</taxon>
        <taxon>Sphingobacteriales</taxon>
        <taxon>Sphingobacteriaceae</taxon>
        <taxon>Mucilaginibacter</taxon>
    </lineage>
</organism>
<evidence type="ECO:0000259" key="9">
    <source>
        <dbReference type="SMART" id="SM00471"/>
    </source>
</evidence>
<dbReference type="PANTHER" id="PTHR21174:SF0">
    <property type="entry name" value="HD PHOSPHOHYDROLASE FAMILY PROTEIN-RELATED"/>
    <property type="match status" value="1"/>
</dbReference>
<keyword evidence="5 8" id="KW-1133">Transmembrane helix</keyword>
<dbReference type="GO" id="GO:0005886">
    <property type="term" value="C:plasma membrane"/>
    <property type="evidence" value="ECO:0007669"/>
    <property type="project" value="UniProtKB-SubCell"/>
</dbReference>
<sequence>MNYEQLIQEVEKFIKRYFKTHHDDRYIYHNAAHTRDVVKAVTLLADHYQLNEEDRFTVITAAWFHDTGYLGADATNHEERSALIAADYLKGLSLASGVTRKVQDCILATRMPQHPETLLENILCDADLFHLGQDDFAPKSRLMRKEMETLKYKRIKKSDWRRMTIQLMENHQYHTEYAQLLLNTTKERNLEKLRSKQKEATVTVTPAMPNLLPQPGGVDDKTWKKICTEKPTKGVETMFRVTASNHQRLSDMADSKANIMISVNAILISLLLSLVLRRLDAHPQEGIPAICLLIVSVITMIFAILATRPNLPPGVFTREDVDYRRVNLLFFGNFYKMSLDDYSRGMVSMMNDRDFLYGSLIRDLYYQGVVLGKKYHLLRTCYNVFMFGLVGSVLAFILSAIIYA</sequence>